<dbReference type="EMBL" id="AP012167">
    <property type="protein sequence ID" value="BAN06899.1"/>
    <property type="molecule type" value="Genomic_DNA"/>
</dbReference>
<proteinExistence type="predicted"/>
<feature type="compositionally biased region" description="Basic and acidic residues" evidence="1">
    <location>
        <begin position="1"/>
        <end position="16"/>
    </location>
</feature>
<evidence type="ECO:0000313" key="3">
    <source>
        <dbReference type="Proteomes" id="UP000012042"/>
    </source>
</evidence>
<gene>
    <name evidence="2" type="ORF">LVISKB_1264</name>
</gene>
<name>M5ADP0_LEVBR</name>
<evidence type="ECO:0000313" key="2">
    <source>
        <dbReference type="EMBL" id="BAN06899.1"/>
    </source>
</evidence>
<dbReference type="Proteomes" id="UP000012042">
    <property type="component" value="Chromosome"/>
</dbReference>
<dbReference type="HOGENOM" id="CLU_3154072_0_0_9"/>
<feature type="region of interest" description="Disordered" evidence="1">
    <location>
        <begin position="1"/>
        <end position="23"/>
    </location>
</feature>
<dbReference type="AlphaFoldDB" id="M5ADP0"/>
<accession>M5ADP0</accession>
<sequence length="48" mass="5327">MGHAQQDYRESRKSGLADDQATTTDLWSVNSRGDFSFCGVGNADEVRF</sequence>
<dbReference type="KEGG" id="lbk:LVISKB_1264"/>
<reference evidence="2 3" key="1">
    <citation type="journal article" date="2013" name="PLoS ONE">
        <title>Genomic Analysis by Deep Sequencing of the Probiotic Lactobacillus brevis KB290 Harboring Nine Plasmids Reveals Genomic Stability.</title>
        <authorList>
            <person name="Fukao M."/>
            <person name="Oshima K."/>
            <person name="Morita H."/>
            <person name="Toh H."/>
            <person name="Suda W."/>
            <person name="Kim S.W."/>
            <person name="Suzuki S."/>
            <person name="Yakabe T."/>
            <person name="Hattori M."/>
            <person name="Yajima N."/>
        </authorList>
    </citation>
    <scope>NUCLEOTIDE SEQUENCE [LARGE SCALE GENOMIC DNA]</scope>
    <source>
        <strain evidence="2 3">KB290</strain>
    </source>
</reference>
<organism evidence="2 3">
    <name type="scientific">Levilactobacillus brevis KB290</name>
    <dbReference type="NCBI Taxonomy" id="1001583"/>
    <lineage>
        <taxon>Bacteria</taxon>
        <taxon>Bacillati</taxon>
        <taxon>Bacillota</taxon>
        <taxon>Bacilli</taxon>
        <taxon>Lactobacillales</taxon>
        <taxon>Lactobacillaceae</taxon>
        <taxon>Levilactobacillus</taxon>
    </lineage>
</organism>
<protein>
    <submittedName>
        <fullName evidence="2">Uncharacterized protein</fullName>
    </submittedName>
</protein>
<evidence type="ECO:0000256" key="1">
    <source>
        <dbReference type="SAM" id="MobiDB-lite"/>
    </source>
</evidence>